<reference evidence="2" key="1">
    <citation type="journal article" date="2020" name="Stud. Mycol.">
        <title>101 Dothideomycetes genomes: a test case for predicting lifestyles and emergence of pathogens.</title>
        <authorList>
            <person name="Haridas S."/>
            <person name="Albert R."/>
            <person name="Binder M."/>
            <person name="Bloem J."/>
            <person name="Labutti K."/>
            <person name="Salamov A."/>
            <person name="Andreopoulos B."/>
            <person name="Baker S."/>
            <person name="Barry K."/>
            <person name="Bills G."/>
            <person name="Bluhm B."/>
            <person name="Cannon C."/>
            <person name="Castanera R."/>
            <person name="Culley D."/>
            <person name="Daum C."/>
            <person name="Ezra D."/>
            <person name="Gonzalez J."/>
            <person name="Henrissat B."/>
            <person name="Kuo A."/>
            <person name="Liang C."/>
            <person name="Lipzen A."/>
            <person name="Lutzoni F."/>
            <person name="Magnuson J."/>
            <person name="Mondo S."/>
            <person name="Nolan M."/>
            <person name="Ohm R."/>
            <person name="Pangilinan J."/>
            <person name="Park H.-J."/>
            <person name="Ramirez L."/>
            <person name="Alfaro M."/>
            <person name="Sun H."/>
            <person name="Tritt A."/>
            <person name="Yoshinaga Y."/>
            <person name="Zwiers L.-H."/>
            <person name="Turgeon B."/>
            <person name="Goodwin S."/>
            <person name="Spatafora J."/>
            <person name="Crous P."/>
            <person name="Grigoriev I."/>
        </authorList>
    </citation>
    <scope>NUCLEOTIDE SEQUENCE</scope>
    <source>
        <strain evidence="2">CBS 122368</strain>
    </source>
</reference>
<feature type="region of interest" description="Disordered" evidence="1">
    <location>
        <begin position="1"/>
        <end position="39"/>
    </location>
</feature>
<feature type="compositionally biased region" description="Low complexity" evidence="1">
    <location>
        <begin position="26"/>
        <end position="38"/>
    </location>
</feature>
<dbReference type="GeneID" id="54574099"/>
<sequence>MHVTSAEAPRLSSRQSVSGRLPSCAQRQTQQTSKQSRTMRLAASYRQHHRVSGHYCRMQYSPQSCTAPRHATCDMRRHAHLAHLISSHSTRVPPSLHRSTPLRPVVSPPASEHRHCSSTDIIRFSPTGIGGDTRVDLISVGLHASLAPRQN</sequence>
<gene>
    <name evidence="2" type="ORF">BU26DRAFT_222287</name>
</gene>
<proteinExistence type="predicted"/>
<evidence type="ECO:0000313" key="3">
    <source>
        <dbReference type="Proteomes" id="UP000800094"/>
    </source>
</evidence>
<name>A0A6A6ITI2_9PLEO</name>
<evidence type="ECO:0000313" key="2">
    <source>
        <dbReference type="EMBL" id="KAF2253407.1"/>
    </source>
</evidence>
<dbReference type="AlphaFoldDB" id="A0A6A6ITI2"/>
<evidence type="ECO:0000256" key="1">
    <source>
        <dbReference type="SAM" id="MobiDB-lite"/>
    </source>
</evidence>
<dbReference type="RefSeq" id="XP_033688411.1">
    <property type="nucleotide sequence ID" value="XM_033820769.1"/>
</dbReference>
<dbReference type="EMBL" id="ML987191">
    <property type="protein sequence ID" value="KAF2253407.1"/>
    <property type="molecule type" value="Genomic_DNA"/>
</dbReference>
<keyword evidence="3" id="KW-1185">Reference proteome</keyword>
<dbReference type="Proteomes" id="UP000800094">
    <property type="component" value="Unassembled WGS sequence"/>
</dbReference>
<organism evidence="2 3">
    <name type="scientific">Trematosphaeria pertusa</name>
    <dbReference type="NCBI Taxonomy" id="390896"/>
    <lineage>
        <taxon>Eukaryota</taxon>
        <taxon>Fungi</taxon>
        <taxon>Dikarya</taxon>
        <taxon>Ascomycota</taxon>
        <taxon>Pezizomycotina</taxon>
        <taxon>Dothideomycetes</taxon>
        <taxon>Pleosporomycetidae</taxon>
        <taxon>Pleosporales</taxon>
        <taxon>Massarineae</taxon>
        <taxon>Trematosphaeriaceae</taxon>
        <taxon>Trematosphaeria</taxon>
    </lineage>
</organism>
<protein>
    <submittedName>
        <fullName evidence="2">Uncharacterized protein</fullName>
    </submittedName>
</protein>
<accession>A0A6A6ITI2</accession>
<feature type="region of interest" description="Disordered" evidence="1">
    <location>
        <begin position="89"/>
        <end position="114"/>
    </location>
</feature>